<name>A0A368K6A4_9HYPH</name>
<reference evidence="11 12" key="1">
    <citation type="submission" date="2018-07" db="EMBL/GenBank/DDBJ databases">
        <title>The draft genome of Phyllobacterium salinisoli.</title>
        <authorList>
            <person name="Liu L."/>
            <person name="Li L."/>
            <person name="Zhang X."/>
            <person name="Liang L."/>
        </authorList>
    </citation>
    <scope>NUCLEOTIDE SEQUENCE [LARGE SCALE GENOMIC DNA]</scope>
    <source>
        <strain evidence="11 12">LLAN61</strain>
    </source>
</reference>
<comment type="subcellular location">
    <subcellularLocation>
        <location evidence="9">Cell membrane</location>
        <topology evidence="9">Multi-pass membrane protein</topology>
    </subcellularLocation>
</comment>
<keyword evidence="3 9" id="KW-0645">Protease</keyword>
<dbReference type="PANTHER" id="PTHR33695:SF1">
    <property type="entry name" value="LIPOPROTEIN SIGNAL PEPTIDASE"/>
    <property type="match status" value="1"/>
</dbReference>
<dbReference type="UniPathway" id="UPA00665"/>
<gene>
    <name evidence="9" type="primary">lspA</name>
    <name evidence="11" type="ORF">DUT91_05395</name>
</gene>
<evidence type="ECO:0000256" key="5">
    <source>
        <dbReference type="ARBA" id="ARBA00022750"/>
    </source>
</evidence>
<evidence type="ECO:0000256" key="2">
    <source>
        <dbReference type="ARBA" id="ARBA00022475"/>
    </source>
</evidence>
<evidence type="ECO:0000256" key="8">
    <source>
        <dbReference type="ARBA" id="ARBA00023136"/>
    </source>
</evidence>
<evidence type="ECO:0000256" key="7">
    <source>
        <dbReference type="ARBA" id="ARBA00022989"/>
    </source>
</evidence>
<dbReference type="HAMAP" id="MF_00161">
    <property type="entry name" value="LspA"/>
    <property type="match status" value="1"/>
</dbReference>
<keyword evidence="4 9" id="KW-0812">Transmembrane</keyword>
<dbReference type="GO" id="GO:0004190">
    <property type="term" value="F:aspartic-type endopeptidase activity"/>
    <property type="evidence" value="ECO:0007669"/>
    <property type="project" value="UniProtKB-UniRule"/>
</dbReference>
<dbReference type="RefSeq" id="WP_114439335.1">
    <property type="nucleotide sequence ID" value="NZ_QOZG01000002.1"/>
</dbReference>
<feature type="transmembrane region" description="Helical" evidence="9">
    <location>
        <begin position="89"/>
        <end position="107"/>
    </location>
</feature>
<keyword evidence="8 9" id="KW-0472">Membrane</keyword>
<dbReference type="PRINTS" id="PR00781">
    <property type="entry name" value="LIPOSIGPTASE"/>
</dbReference>
<keyword evidence="5 9" id="KW-0064">Aspartyl protease</keyword>
<evidence type="ECO:0000256" key="4">
    <source>
        <dbReference type="ARBA" id="ARBA00022692"/>
    </source>
</evidence>
<evidence type="ECO:0000256" key="6">
    <source>
        <dbReference type="ARBA" id="ARBA00022801"/>
    </source>
</evidence>
<comment type="pathway">
    <text evidence="9">Protein modification; lipoprotein biosynthesis (signal peptide cleavage).</text>
</comment>
<evidence type="ECO:0000256" key="1">
    <source>
        <dbReference type="ARBA" id="ARBA00006139"/>
    </source>
</evidence>
<keyword evidence="12" id="KW-1185">Reference proteome</keyword>
<keyword evidence="6 9" id="KW-0378">Hydrolase</keyword>
<evidence type="ECO:0000256" key="10">
    <source>
        <dbReference type="RuleBase" id="RU004181"/>
    </source>
</evidence>
<comment type="caution">
    <text evidence="11">The sequence shown here is derived from an EMBL/GenBank/DDBJ whole genome shotgun (WGS) entry which is preliminary data.</text>
</comment>
<feature type="active site" evidence="9">
    <location>
        <position position="135"/>
    </location>
</feature>
<keyword evidence="2 9" id="KW-1003">Cell membrane</keyword>
<feature type="transmembrane region" description="Helical" evidence="9">
    <location>
        <begin position="127"/>
        <end position="147"/>
    </location>
</feature>
<feature type="transmembrane region" description="Helical" evidence="9">
    <location>
        <begin position="64"/>
        <end position="82"/>
    </location>
</feature>
<comment type="similarity">
    <text evidence="1 9 10">Belongs to the peptidase A8 family.</text>
</comment>
<evidence type="ECO:0000313" key="11">
    <source>
        <dbReference type="EMBL" id="RCS24889.1"/>
    </source>
</evidence>
<feature type="transmembrane region" description="Helical" evidence="9">
    <location>
        <begin position="6"/>
        <end position="27"/>
    </location>
</feature>
<dbReference type="GO" id="GO:0005886">
    <property type="term" value="C:plasma membrane"/>
    <property type="evidence" value="ECO:0007669"/>
    <property type="project" value="UniProtKB-SubCell"/>
</dbReference>
<protein>
    <recommendedName>
        <fullName evidence="9">Lipoprotein signal peptidase</fullName>
        <ecNumber evidence="9">3.4.23.36</ecNumber>
    </recommendedName>
    <alternativeName>
        <fullName evidence="9">Prolipoprotein signal peptidase</fullName>
    </alternativeName>
    <alternativeName>
        <fullName evidence="9">Signal peptidase II</fullName>
        <shortName evidence="9">SPase II</shortName>
    </alternativeName>
</protein>
<proteinExistence type="inferred from homology"/>
<comment type="catalytic activity">
    <reaction evidence="9">
        <text>Release of signal peptides from bacterial membrane prolipoproteins. Hydrolyzes -Xaa-Yaa-Zaa-|-(S,diacylglyceryl)Cys-, in which Xaa is hydrophobic (preferably Leu), and Yaa (Ala or Ser) and Zaa (Gly or Ala) have small, neutral side chains.</text>
        <dbReference type="EC" id="3.4.23.36"/>
    </reaction>
</comment>
<dbReference type="Pfam" id="PF01252">
    <property type="entry name" value="Peptidase_A8"/>
    <property type="match status" value="1"/>
</dbReference>
<sequence>MTRKAVLSYSLVVIFAIIADQIIKYWVETGMEYHQQIDILPFLALFRTHNNGIAFSMLSSLGDTGLIAMTVIVIGFVLYLWWTSSPERRVARFGFALIIGGAVGNLIDRSLHGYVIDYVLFHTATWSFAVFNLADAFITIGAGLIILDELIAWKNDRGAGKVNDG</sequence>
<dbReference type="GO" id="GO:0006508">
    <property type="term" value="P:proteolysis"/>
    <property type="evidence" value="ECO:0007669"/>
    <property type="project" value="UniProtKB-KW"/>
</dbReference>
<dbReference type="NCBIfam" id="TIGR00077">
    <property type="entry name" value="lspA"/>
    <property type="match status" value="1"/>
</dbReference>
<feature type="active site" evidence="9">
    <location>
        <position position="117"/>
    </location>
</feature>
<dbReference type="OrthoDB" id="9810259at2"/>
<dbReference type="Proteomes" id="UP000253420">
    <property type="component" value="Unassembled WGS sequence"/>
</dbReference>
<dbReference type="InterPro" id="IPR001872">
    <property type="entry name" value="Peptidase_A8"/>
</dbReference>
<keyword evidence="7 9" id="KW-1133">Transmembrane helix</keyword>
<dbReference type="AlphaFoldDB" id="A0A368K6A4"/>
<evidence type="ECO:0000313" key="12">
    <source>
        <dbReference type="Proteomes" id="UP000253420"/>
    </source>
</evidence>
<comment type="function">
    <text evidence="9">This protein specifically catalyzes the removal of signal peptides from prolipoproteins.</text>
</comment>
<organism evidence="11 12">
    <name type="scientific">Phyllobacterium salinisoli</name>
    <dbReference type="NCBI Taxonomy" id="1899321"/>
    <lineage>
        <taxon>Bacteria</taxon>
        <taxon>Pseudomonadati</taxon>
        <taxon>Pseudomonadota</taxon>
        <taxon>Alphaproteobacteria</taxon>
        <taxon>Hyphomicrobiales</taxon>
        <taxon>Phyllobacteriaceae</taxon>
        <taxon>Phyllobacterium</taxon>
    </lineage>
</organism>
<dbReference type="PANTHER" id="PTHR33695">
    <property type="entry name" value="LIPOPROTEIN SIGNAL PEPTIDASE"/>
    <property type="match status" value="1"/>
</dbReference>
<dbReference type="EC" id="3.4.23.36" evidence="9"/>
<dbReference type="EMBL" id="QOZG01000002">
    <property type="protein sequence ID" value="RCS24889.1"/>
    <property type="molecule type" value="Genomic_DNA"/>
</dbReference>
<evidence type="ECO:0000256" key="3">
    <source>
        <dbReference type="ARBA" id="ARBA00022670"/>
    </source>
</evidence>
<evidence type="ECO:0000256" key="9">
    <source>
        <dbReference type="HAMAP-Rule" id="MF_00161"/>
    </source>
</evidence>
<accession>A0A368K6A4</accession>